<dbReference type="Proteomes" id="UP001257277">
    <property type="component" value="Unassembled WGS sequence"/>
</dbReference>
<sequence>MSCFFLSNSINAQKINQFDKNKKRTGIWKKYYNNKRIRYVGRFKDGKEIGTFKYYDVRTSKFPTAVKTFKAKTDSAYVKFFTLSGKLQSEGWMLLRNRIGEWTYYFSNGKLFSKEFYKEGKLEGTVTNYYKNGKMLESTEYINGMKNGISKKYSDEGILIEAVTFKNDVLNGEAKYFELNGNLRERGVYQNGKRYGKWEFFLDGEVIDEKKKRELKKFKPKKGGNDKN</sequence>
<reference evidence="1 2" key="1">
    <citation type="submission" date="2023-09" db="EMBL/GenBank/DDBJ databases">
        <title>Novel taxa isolated from Blanes Bay.</title>
        <authorList>
            <person name="Rey-Velasco X."/>
            <person name="Lucena T."/>
        </authorList>
    </citation>
    <scope>NUCLEOTIDE SEQUENCE [LARGE SCALE GENOMIC DNA]</scope>
    <source>
        <strain evidence="1 2">S356</strain>
    </source>
</reference>
<keyword evidence="2" id="KW-1185">Reference proteome</keyword>
<name>A0ABU3LEG0_9FLAO</name>
<proteinExistence type="predicted"/>
<evidence type="ECO:0000313" key="1">
    <source>
        <dbReference type="EMBL" id="MDT7832094.1"/>
    </source>
</evidence>
<evidence type="ECO:0000313" key="2">
    <source>
        <dbReference type="Proteomes" id="UP001257277"/>
    </source>
</evidence>
<dbReference type="Pfam" id="PF07661">
    <property type="entry name" value="MORN_2"/>
    <property type="match status" value="5"/>
</dbReference>
<accession>A0ABU3LEG0</accession>
<dbReference type="InterPro" id="IPR011652">
    <property type="entry name" value="MORN_2"/>
</dbReference>
<dbReference type="Gene3D" id="2.20.110.10">
    <property type="entry name" value="Histone H3 K4-specific methyltransferase SET7/9 N-terminal domain"/>
    <property type="match status" value="3"/>
</dbReference>
<organism evidence="1 2">
    <name type="scientific">Asprobacillus argus</name>
    <dbReference type="NCBI Taxonomy" id="3076534"/>
    <lineage>
        <taxon>Bacteria</taxon>
        <taxon>Pseudomonadati</taxon>
        <taxon>Bacteroidota</taxon>
        <taxon>Flavobacteriia</taxon>
        <taxon>Flavobacteriales</taxon>
        <taxon>Flavobacteriaceae</taxon>
        <taxon>Asprobacillus</taxon>
    </lineage>
</organism>
<dbReference type="SUPFAM" id="SSF82185">
    <property type="entry name" value="Histone H3 K4-specific methyltransferase SET7/9 N-terminal domain"/>
    <property type="match status" value="1"/>
</dbReference>
<dbReference type="PANTHER" id="PTHR33706:SF1">
    <property type="entry name" value="TPR REPEAT PROTEIN"/>
    <property type="match status" value="1"/>
</dbReference>
<gene>
    <name evidence="1" type="ORF">RQM59_06860</name>
</gene>
<comment type="caution">
    <text evidence="1">The sequence shown here is derived from an EMBL/GenBank/DDBJ whole genome shotgun (WGS) entry which is preliminary data.</text>
</comment>
<protein>
    <submittedName>
        <fullName evidence="1">Toxin-antitoxin system YwqK family antitoxin</fullName>
    </submittedName>
</protein>
<dbReference type="EMBL" id="JAVTTO010000002">
    <property type="protein sequence ID" value="MDT7832094.1"/>
    <property type="molecule type" value="Genomic_DNA"/>
</dbReference>
<dbReference type="PANTHER" id="PTHR33706">
    <property type="entry name" value="MORN VARIANT REPEAT PROTEIN"/>
    <property type="match status" value="1"/>
</dbReference>